<evidence type="ECO:0000256" key="18">
    <source>
        <dbReference type="ARBA" id="ARBA00041418"/>
    </source>
</evidence>
<dbReference type="Proteomes" id="UP000608071">
    <property type="component" value="Unassembled WGS sequence"/>
</dbReference>
<evidence type="ECO:0000256" key="8">
    <source>
        <dbReference type="ARBA" id="ARBA00022960"/>
    </source>
</evidence>
<evidence type="ECO:0000313" key="24">
    <source>
        <dbReference type="EMBL" id="MBD7967829.1"/>
    </source>
</evidence>
<evidence type="ECO:0000256" key="4">
    <source>
        <dbReference type="ARBA" id="ARBA00022618"/>
    </source>
</evidence>
<dbReference type="RefSeq" id="WP_191799063.1">
    <property type="nucleotide sequence ID" value="NZ_JACSQL010000002.1"/>
</dbReference>
<dbReference type="EC" id="2.4.99.28" evidence="19"/>
<evidence type="ECO:0000256" key="17">
    <source>
        <dbReference type="ARBA" id="ARBA00041185"/>
    </source>
</evidence>
<dbReference type="InterPro" id="IPR013437">
    <property type="entry name" value="FtsW"/>
</dbReference>
<evidence type="ECO:0000256" key="5">
    <source>
        <dbReference type="ARBA" id="ARBA00022676"/>
    </source>
</evidence>
<accession>A0ABR8SXK8</accession>
<keyword evidence="6" id="KW-0808">Transferase</keyword>
<feature type="compositionally biased region" description="Basic residues" evidence="22">
    <location>
        <begin position="415"/>
        <end position="424"/>
    </location>
</feature>
<dbReference type="PANTHER" id="PTHR30474:SF2">
    <property type="entry name" value="PEPTIDOGLYCAN GLYCOSYLTRANSFERASE FTSW-RELATED"/>
    <property type="match status" value="1"/>
</dbReference>
<keyword evidence="10 23" id="KW-1133">Transmembrane helix</keyword>
<evidence type="ECO:0000256" key="16">
    <source>
        <dbReference type="ARBA" id="ARBA00038053"/>
    </source>
</evidence>
<feature type="transmembrane region" description="Helical" evidence="23">
    <location>
        <begin position="111"/>
        <end position="137"/>
    </location>
</feature>
<organism evidence="24 25">
    <name type="scientific">Paenibacillus gallinarum</name>
    <dbReference type="NCBI Taxonomy" id="2762232"/>
    <lineage>
        <taxon>Bacteria</taxon>
        <taxon>Bacillati</taxon>
        <taxon>Bacillota</taxon>
        <taxon>Bacilli</taxon>
        <taxon>Bacillales</taxon>
        <taxon>Paenibacillaceae</taxon>
        <taxon>Paenibacillus</taxon>
    </lineage>
</organism>
<evidence type="ECO:0000256" key="22">
    <source>
        <dbReference type="SAM" id="MobiDB-lite"/>
    </source>
</evidence>
<evidence type="ECO:0000256" key="23">
    <source>
        <dbReference type="SAM" id="Phobius"/>
    </source>
</evidence>
<evidence type="ECO:0000256" key="11">
    <source>
        <dbReference type="ARBA" id="ARBA00023136"/>
    </source>
</evidence>
<evidence type="ECO:0000256" key="10">
    <source>
        <dbReference type="ARBA" id="ARBA00022989"/>
    </source>
</evidence>
<comment type="similarity">
    <text evidence="16">Belongs to the SEDS family. FtsW subfamily.</text>
</comment>
<feature type="transmembrane region" description="Helical" evidence="23">
    <location>
        <begin position="357"/>
        <end position="380"/>
    </location>
</feature>
<gene>
    <name evidence="24" type="primary">ftsW</name>
    <name evidence="24" type="ORF">H9647_07130</name>
</gene>
<keyword evidence="3" id="KW-1003">Cell membrane</keyword>
<feature type="transmembrane region" description="Helical" evidence="23">
    <location>
        <begin position="149"/>
        <end position="167"/>
    </location>
</feature>
<feature type="transmembrane region" description="Helical" evidence="23">
    <location>
        <begin position="199"/>
        <end position="216"/>
    </location>
</feature>
<evidence type="ECO:0000256" key="21">
    <source>
        <dbReference type="ARBA" id="ARBA00049966"/>
    </source>
</evidence>
<feature type="transmembrane region" description="Helical" evidence="23">
    <location>
        <begin position="286"/>
        <end position="312"/>
    </location>
</feature>
<evidence type="ECO:0000256" key="2">
    <source>
        <dbReference type="ARBA" id="ARBA00004752"/>
    </source>
</evidence>
<keyword evidence="11 23" id="KW-0472">Membrane</keyword>
<comment type="function">
    <text evidence="21">Peptidoglycan polymerase that is essential for cell division.</text>
</comment>
<evidence type="ECO:0000256" key="20">
    <source>
        <dbReference type="ARBA" id="ARBA00049902"/>
    </source>
</evidence>
<feature type="transmembrane region" description="Helical" evidence="23">
    <location>
        <begin position="324"/>
        <end position="345"/>
    </location>
</feature>
<proteinExistence type="inferred from homology"/>
<evidence type="ECO:0000256" key="15">
    <source>
        <dbReference type="ARBA" id="ARBA00033270"/>
    </source>
</evidence>
<comment type="caution">
    <text evidence="24">The sequence shown here is derived from an EMBL/GenBank/DDBJ whole genome shotgun (WGS) entry which is preliminary data.</text>
</comment>
<evidence type="ECO:0000256" key="7">
    <source>
        <dbReference type="ARBA" id="ARBA00022692"/>
    </source>
</evidence>
<keyword evidence="4" id="KW-0132">Cell division</keyword>
<evidence type="ECO:0000313" key="25">
    <source>
        <dbReference type="Proteomes" id="UP000608071"/>
    </source>
</evidence>
<evidence type="ECO:0000256" key="19">
    <source>
        <dbReference type="ARBA" id="ARBA00044770"/>
    </source>
</evidence>
<dbReference type="NCBIfam" id="TIGR02614">
    <property type="entry name" value="ftsW"/>
    <property type="match status" value="1"/>
</dbReference>
<comment type="pathway">
    <text evidence="2">Cell wall biogenesis; peptidoglycan biosynthesis.</text>
</comment>
<feature type="transmembrane region" description="Helical" evidence="23">
    <location>
        <begin position="87"/>
        <end position="105"/>
    </location>
</feature>
<sequence length="424" mass="46093">MKKNTARPQRKGLPDYQLLILTLLLTGFGLVMVYSSSSSIALMSEKLNFDALHYTKRQAVYAILGVIGMFVAMNIPFAKYKQLYKPLFFITILMLVAVLFVGVEINNARSWFNLGIGTLQPSEIAKISIILYLAALITKKGERFRDLKTGYIPVMIIVGFVAGLIMLQPDFGSTFILVATCGLIIYAGGASMKHIMGSIGLLILGAAIVMGAGYLVDLMSGNVSGSSYSYKLARFQSFLDPFHDKTGDSWNLVNSLTAIGTGGFTGTGIGQGVIKLHYLPNAFNDFIFAVIGEELGFIGASIFLIIYVYFIWRGFTIALRCKDIFGTLVGVGIMGLIAIQAFINIGGVTQTIPVTGVTLPFISFGGTSLLVTMTSIGIMLSISRENNLEITQETVKSVRTVTEERPSPALVTRNSQKRRSSRSK</sequence>
<reference evidence="24 25" key="1">
    <citation type="submission" date="2020-08" db="EMBL/GenBank/DDBJ databases">
        <title>A Genomic Blueprint of the Chicken Gut Microbiome.</title>
        <authorList>
            <person name="Gilroy R."/>
            <person name="Ravi A."/>
            <person name="Getino M."/>
            <person name="Pursley I."/>
            <person name="Horton D.L."/>
            <person name="Alikhan N.-F."/>
            <person name="Baker D."/>
            <person name="Gharbi K."/>
            <person name="Hall N."/>
            <person name="Watson M."/>
            <person name="Adriaenssens E.M."/>
            <person name="Foster-Nyarko E."/>
            <person name="Jarju S."/>
            <person name="Secka A."/>
            <person name="Antonio M."/>
            <person name="Oren A."/>
            <person name="Chaudhuri R."/>
            <person name="La Ragione R.M."/>
            <person name="Hildebrand F."/>
            <person name="Pallen M.J."/>
        </authorList>
    </citation>
    <scope>NUCLEOTIDE SEQUENCE [LARGE SCALE GENOMIC DNA]</scope>
    <source>
        <strain evidence="24 25">Sa2BVA9</strain>
    </source>
</reference>
<evidence type="ECO:0000256" key="12">
    <source>
        <dbReference type="ARBA" id="ARBA00023306"/>
    </source>
</evidence>
<feature type="region of interest" description="Disordered" evidence="22">
    <location>
        <begin position="403"/>
        <end position="424"/>
    </location>
</feature>
<keyword evidence="7 23" id="KW-0812">Transmembrane</keyword>
<keyword evidence="12" id="KW-0131">Cell cycle</keyword>
<keyword evidence="13" id="KW-0961">Cell wall biogenesis/degradation</keyword>
<keyword evidence="5" id="KW-0328">Glycosyltransferase</keyword>
<comment type="subcellular location">
    <subcellularLocation>
        <location evidence="1">Cell membrane</location>
        <topology evidence="1">Multi-pass membrane protein</topology>
    </subcellularLocation>
</comment>
<evidence type="ECO:0000256" key="6">
    <source>
        <dbReference type="ARBA" id="ARBA00022679"/>
    </source>
</evidence>
<evidence type="ECO:0000256" key="3">
    <source>
        <dbReference type="ARBA" id="ARBA00022475"/>
    </source>
</evidence>
<dbReference type="EMBL" id="JACSQL010000002">
    <property type="protein sequence ID" value="MBD7967829.1"/>
    <property type="molecule type" value="Genomic_DNA"/>
</dbReference>
<dbReference type="Pfam" id="PF01098">
    <property type="entry name" value="FTSW_RODA_SPOVE"/>
    <property type="match status" value="1"/>
</dbReference>
<evidence type="ECO:0000256" key="1">
    <source>
        <dbReference type="ARBA" id="ARBA00004651"/>
    </source>
</evidence>
<feature type="transmembrane region" description="Helical" evidence="23">
    <location>
        <begin position="173"/>
        <end position="192"/>
    </location>
</feature>
<evidence type="ECO:0000256" key="14">
    <source>
        <dbReference type="ARBA" id="ARBA00032370"/>
    </source>
</evidence>
<dbReference type="PANTHER" id="PTHR30474">
    <property type="entry name" value="CELL CYCLE PROTEIN"/>
    <property type="match status" value="1"/>
</dbReference>
<evidence type="ECO:0000256" key="9">
    <source>
        <dbReference type="ARBA" id="ARBA00022984"/>
    </source>
</evidence>
<keyword evidence="25" id="KW-1185">Reference proteome</keyword>
<feature type="transmembrane region" description="Helical" evidence="23">
    <location>
        <begin position="59"/>
        <end position="75"/>
    </location>
</feature>
<comment type="catalytic activity">
    <reaction evidence="20">
        <text>[GlcNAc-(1-&gt;4)-Mur2Ac(oyl-L-Ala-gamma-D-Glu-L-Lys-D-Ala-D-Ala)](n)-di-trans,octa-cis-undecaprenyl diphosphate + beta-D-GlcNAc-(1-&gt;4)-Mur2Ac(oyl-L-Ala-gamma-D-Glu-L-Lys-D-Ala-D-Ala)-di-trans,octa-cis-undecaprenyl diphosphate = [GlcNAc-(1-&gt;4)-Mur2Ac(oyl-L-Ala-gamma-D-Glu-L-Lys-D-Ala-D-Ala)](n+1)-di-trans,octa-cis-undecaprenyl diphosphate + di-trans,octa-cis-undecaprenyl diphosphate + H(+)</text>
        <dbReference type="Rhea" id="RHEA:23708"/>
        <dbReference type="Rhea" id="RHEA-COMP:9602"/>
        <dbReference type="Rhea" id="RHEA-COMP:9603"/>
        <dbReference type="ChEBI" id="CHEBI:15378"/>
        <dbReference type="ChEBI" id="CHEBI:58405"/>
        <dbReference type="ChEBI" id="CHEBI:60033"/>
        <dbReference type="ChEBI" id="CHEBI:78435"/>
        <dbReference type="EC" id="2.4.99.28"/>
    </reaction>
</comment>
<keyword evidence="9" id="KW-0573">Peptidoglycan synthesis</keyword>
<name>A0ABR8SXK8_9BACL</name>
<dbReference type="InterPro" id="IPR001182">
    <property type="entry name" value="FtsW/RodA"/>
</dbReference>
<keyword evidence="8" id="KW-0133">Cell shape</keyword>
<evidence type="ECO:0000256" key="13">
    <source>
        <dbReference type="ARBA" id="ARBA00023316"/>
    </source>
</evidence>
<protein>
    <recommendedName>
        <fullName evidence="17">Probable peptidoglycan glycosyltransferase FtsW</fullName>
        <ecNumber evidence="19">2.4.99.28</ecNumber>
    </recommendedName>
    <alternativeName>
        <fullName evidence="18">Cell division protein FtsW</fullName>
    </alternativeName>
    <alternativeName>
        <fullName evidence="15">Cell wall polymerase</fullName>
    </alternativeName>
    <alternativeName>
        <fullName evidence="14">Peptidoglycan polymerase</fullName>
    </alternativeName>
</protein>